<sequence length="178" mass="18509">MPDGECVTAVGSTARPARHISRSWYHPSRLLPPGACLPWCIAPIALHPARKVVYVATRPRADPVASFPPSTDCGAVASTSKVTLSTGCALPRWEVSDDRAALEAAAAAGEVVVAAAAVPVTWADVQGGQHTNRAIAVAELQVRAWITATLAVVTAAEVEMLAVLAVPVSRLPLVVHSQ</sequence>
<dbReference type="EMBL" id="BT087689">
    <property type="protein sequence ID" value="ACR38042.1"/>
    <property type="molecule type" value="mRNA"/>
</dbReference>
<reference evidence="1" key="2">
    <citation type="submission" date="2012-06" db="EMBL/GenBank/DDBJ databases">
        <authorList>
            <person name="Yu Y."/>
            <person name="Currie J."/>
            <person name="Lomeli R."/>
            <person name="Angelova A."/>
            <person name="Collura K."/>
            <person name="Wissotski M."/>
            <person name="Campos D."/>
            <person name="Kudrna D."/>
            <person name="Golser W."/>
            <person name="Ashely E."/>
            <person name="Descour A."/>
            <person name="Fernandes J."/>
            <person name="Soderlund C."/>
            <person name="Walbot V."/>
        </authorList>
    </citation>
    <scope>NUCLEOTIDE SEQUENCE</scope>
    <source>
        <strain evidence="1">B73</strain>
    </source>
</reference>
<protein>
    <submittedName>
        <fullName evidence="1">Uncharacterized protein</fullName>
    </submittedName>
</protein>
<proteinExistence type="evidence at transcript level"/>
<organism evidence="1">
    <name type="scientific">Zea mays</name>
    <name type="common">Maize</name>
    <dbReference type="NCBI Taxonomy" id="4577"/>
    <lineage>
        <taxon>Eukaryota</taxon>
        <taxon>Viridiplantae</taxon>
        <taxon>Streptophyta</taxon>
        <taxon>Embryophyta</taxon>
        <taxon>Tracheophyta</taxon>
        <taxon>Spermatophyta</taxon>
        <taxon>Magnoliopsida</taxon>
        <taxon>Liliopsida</taxon>
        <taxon>Poales</taxon>
        <taxon>Poaceae</taxon>
        <taxon>PACMAD clade</taxon>
        <taxon>Panicoideae</taxon>
        <taxon>Andropogonodae</taxon>
        <taxon>Andropogoneae</taxon>
        <taxon>Tripsacinae</taxon>
        <taxon>Zea</taxon>
    </lineage>
</organism>
<dbReference type="AlphaFoldDB" id="C4JA42"/>
<accession>C4JA42</accession>
<reference evidence="1" key="1">
    <citation type="journal article" date="2009" name="PLoS Genet.">
        <title>Sequencing, mapping, and analysis of 27,455 maize full-length cDNAs.</title>
        <authorList>
            <person name="Soderlund C."/>
            <person name="Descour A."/>
            <person name="Kudrna D."/>
            <person name="Bomhoff M."/>
            <person name="Boyd L."/>
            <person name="Currie J."/>
            <person name="Angelova A."/>
            <person name="Collura K."/>
            <person name="Wissotski M."/>
            <person name="Ashley E."/>
            <person name="Morrow D."/>
            <person name="Fernandes J."/>
            <person name="Walbot V."/>
            <person name="Yu Y."/>
        </authorList>
    </citation>
    <scope>NUCLEOTIDE SEQUENCE</scope>
    <source>
        <strain evidence="1">B73</strain>
    </source>
</reference>
<evidence type="ECO:0000313" key="1">
    <source>
        <dbReference type="EMBL" id="ACR38042.1"/>
    </source>
</evidence>
<name>C4JA42_MAIZE</name>